<reference evidence="3" key="1">
    <citation type="journal article" date="2019" name="Int. J. Syst. Evol. Microbiol.">
        <title>The Global Catalogue of Microorganisms (GCM) 10K type strain sequencing project: providing services to taxonomists for standard genome sequencing and annotation.</title>
        <authorList>
            <consortium name="The Broad Institute Genomics Platform"/>
            <consortium name="The Broad Institute Genome Sequencing Center for Infectious Disease"/>
            <person name="Wu L."/>
            <person name="Ma J."/>
        </authorList>
    </citation>
    <scope>NUCLEOTIDE SEQUENCE [LARGE SCALE GENOMIC DNA]</scope>
    <source>
        <strain evidence="3">CGMCC 4.7323</strain>
    </source>
</reference>
<evidence type="ECO:0000313" key="2">
    <source>
        <dbReference type="EMBL" id="GGN64502.1"/>
    </source>
</evidence>
<evidence type="ECO:0000256" key="1">
    <source>
        <dbReference type="SAM" id="MobiDB-lite"/>
    </source>
</evidence>
<keyword evidence="3" id="KW-1185">Reference proteome</keyword>
<proteinExistence type="predicted"/>
<organism evidence="2 3">
    <name type="scientific">Streptomyces kronopolitis</name>
    <dbReference type="NCBI Taxonomy" id="1612435"/>
    <lineage>
        <taxon>Bacteria</taxon>
        <taxon>Bacillati</taxon>
        <taxon>Actinomycetota</taxon>
        <taxon>Actinomycetes</taxon>
        <taxon>Kitasatosporales</taxon>
        <taxon>Streptomycetaceae</taxon>
        <taxon>Streptomyces</taxon>
    </lineage>
</organism>
<accession>A0ABQ2K3H9</accession>
<name>A0ABQ2K3H9_9ACTN</name>
<feature type="compositionally biased region" description="Low complexity" evidence="1">
    <location>
        <begin position="45"/>
        <end position="54"/>
    </location>
</feature>
<evidence type="ECO:0000313" key="3">
    <source>
        <dbReference type="Proteomes" id="UP000600080"/>
    </source>
</evidence>
<dbReference type="EMBL" id="BMND01000064">
    <property type="protein sequence ID" value="GGN64502.1"/>
    <property type="molecule type" value="Genomic_DNA"/>
</dbReference>
<feature type="region of interest" description="Disordered" evidence="1">
    <location>
        <begin position="38"/>
        <end position="102"/>
    </location>
</feature>
<comment type="caution">
    <text evidence="2">The sequence shown here is derived from an EMBL/GenBank/DDBJ whole genome shotgun (WGS) entry which is preliminary data.</text>
</comment>
<gene>
    <name evidence="2" type="ORF">GCM10012285_66670</name>
</gene>
<feature type="compositionally biased region" description="Polar residues" evidence="1">
    <location>
        <begin position="90"/>
        <end position="102"/>
    </location>
</feature>
<sequence length="102" mass="10382">MLTVGPGDISEYGTGISTPAQSSAISIRVEASSVAVRRGMERQYGTGMTTGPRGRPYEGPSAARAGPLPGRLAVRAYGRSQAGSEAGSGTACSFSMASRNRA</sequence>
<protein>
    <submittedName>
        <fullName evidence="2">Uncharacterized protein</fullName>
    </submittedName>
</protein>
<dbReference type="Proteomes" id="UP000600080">
    <property type="component" value="Unassembled WGS sequence"/>
</dbReference>